<dbReference type="AlphaFoldDB" id="A0A0K0F7M5"/>
<dbReference type="Proteomes" id="UP000035680">
    <property type="component" value="Unassembled WGS sequence"/>
</dbReference>
<organism evidence="4 5">
    <name type="scientific">Strongyloides venezuelensis</name>
    <name type="common">Threadworm</name>
    <dbReference type="NCBI Taxonomy" id="75913"/>
    <lineage>
        <taxon>Eukaryota</taxon>
        <taxon>Metazoa</taxon>
        <taxon>Ecdysozoa</taxon>
        <taxon>Nematoda</taxon>
        <taxon>Chromadorea</taxon>
        <taxon>Rhabditida</taxon>
        <taxon>Tylenchina</taxon>
        <taxon>Panagrolaimomorpha</taxon>
        <taxon>Strongyloidoidea</taxon>
        <taxon>Strongyloididae</taxon>
        <taxon>Strongyloides</taxon>
    </lineage>
</organism>
<reference evidence="5" key="2">
    <citation type="submission" date="2015-08" db="UniProtKB">
        <authorList>
            <consortium name="WormBaseParasite"/>
        </authorList>
    </citation>
    <scope>IDENTIFICATION</scope>
</reference>
<feature type="domain" description="Iron hydrogenase large subunit C-terminal" evidence="3">
    <location>
        <begin position="99"/>
        <end position="390"/>
    </location>
</feature>
<dbReference type="InterPro" id="IPR009016">
    <property type="entry name" value="Fe_hydrogenase"/>
</dbReference>
<accession>A0A0K0F7M5</accession>
<reference evidence="4" key="1">
    <citation type="submission" date="2014-07" db="EMBL/GenBank/DDBJ databases">
        <authorList>
            <person name="Martin A.A"/>
            <person name="De Silva N."/>
        </authorList>
    </citation>
    <scope>NUCLEOTIDE SEQUENCE</scope>
</reference>
<dbReference type="WBParaSite" id="SVE_0482200.1">
    <property type="protein sequence ID" value="SVE_0482200.1"/>
    <property type="gene ID" value="SVE_0482200"/>
</dbReference>
<dbReference type="Gene3D" id="3.40.50.1780">
    <property type="match status" value="1"/>
</dbReference>
<comment type="similarity">
    <text evidence="1">Belongs to the NARF family.</text>
</comment>
<dbReference type="PANTHER" id="PTHR11615">
    <property type="entry name" value="NITRATE, FORMATE, IRON DEHYDROGENASE"/>
    <property type="match status" value="1"/>
</dbReference>
<dbReference type="STRING" id="75913.A0A0K0F7M5"/>
<dbReference type="SUPFAM" id="SSF53920">
    <property type="entry name" value="Fe-only hydrogenase"/>
    <property type="match status" value="1"/>
</dbReference>
<dbReference type="Gene3D" id="3.40.950.10">
    <property type="entry name" value="Fe-only Hydrogenase (Larger Subunit), Chain L, domain 3"/>
    <property type="match status" value="1"/>
</dbReference>
<dbReference type="Pfam" id="PF02906">
    <property type="entry name" value="Fe_hyd_lg_C"/>
    <property type="match status" value="1"/>
</dbReference>
<comment type="function">
    <text evidence="2">Component of the cytosolic iron-sulfur (Fe/S) protein assembly machinery. Required for maturation of extramitochondrial Fe/S proteins.</text>
</comment>
<evidence type="ECO:0000256" key="1">
    <source>
        <dbReference type="ARBA" id="ARBA00006596"/>
    </source>
</evidence>
<sequence>MSKTFSGIVQISNVSDYILPSQGCIIPLKNDKKEETVGEVPIKIKSSSNFNKKKESRNKVKISLNDCLSCNGCVTSAEVLLIESQTTEEMLRGLKESKISIVTLSPQSITSIARNKNISVSEAARLVCSYFYKNGATYIIDSSFGRYISLEKSFEEFKNIYGNKSKLPLICSICPGFVCYAEKTHGKLLVSHLSKVRSPQGMNSLLVKYYFASKNNLNPKDIYHASVMPCYDKKLEASRNDFVMDDGTKEVDCVIGTNELNQILENFDYTNDCRNDTDNHQNNTNWLNRLNYGNVIGGISDPSGGYSKYIITKSTTTIFADKDVYVKEEVKSKDLTVFEIVDTASGKILLTAANIFGFKNIQNVVQKIKRNKCTYDYIEVMACPSGCTNGSAQIRGELVADRVSNLQAINDMYISIPSVPDAEDEVKELVAEWPINKSSFDTSFHIIDSNVLNLNTVSNMF</sequence>
<protein>
    <submittedName>
        <fullName evidence="5">Fe_hyd_lg_C domain-containing protein</fullName>
    </submittedName>
</protein>
<keyword evidence="4" id="KW-1185">Reference proteome</keyword>
<evidence type="ECO:0000313" key="5">
    <source>
        <dbReference type="WBParaSite" id="SVE_0482200.1"/>
    </source>
</evidence>
<evidence type="ECO:0000259" key="3">
    <source>
        <dbReference type="Pfam" id="PF02906"/>
    </source>
</evidence>
<evidence type="ECO:0000313" key="4">
    <source>
        <dbReference type="Proteomes" id="UP000035680"/>
    </source>
</evidence>
<dbReference type="InterPro" id="IPR004108">
    <property type="entry name" value="Fe_hydrogenase_lsu_C"/>
</dbReference>
<evidence type="ECO:0000256" key="2">
    <source>
        <dbReference type="ARBA" id="ARBA00025700"/>
    </source>
</evidence>
<proteinExistence type="inferred from homology"/>
<dbReference type="InterPro" id="IPR050340">
    <property type="entry name" value="Cytosolic_Fe-S_CAF"/>
</dbReference>
<name>A0A0K0F7M5_STRVS</name>